<dbReference type="EMBL" id="JBANAX010000482">
    <property type="protein sequence ID" value="KAL1207267.1"/>
    <property type="molecule type" value="Genomic_DNA"/>
</dbReference>
<protein>
    <submittedName>
        <fullName evidence="2">Uncharacterized protein</fullName>
    </submittedName>
</protein>
<sequence length="183" mass="20137">MSFQDYCRKLKNLSDLLANVDSTVSNRNLMMHCLNGLTEKFDGIHNVIRHRVPFPSFTTARSMLLDEESRLNKLTRPTTSHTQTASSPSVLLVSESSGSDSQSRHSGGGNSGYNSGGNYVNFSKHGGRGGGSSNRGRVRNNHFGGNNHFGYHTTGNFAQRPPWSYGLTMMTAPFYPTLYTTIP</sequence>
<gene>
    <name evidence="2" type="ORF">V5N11_028012</name>
</gene>
<evidence type="ECO:0000313" key="3">
    <source>
        <dbReference type="Proteomes" id="UP001558713"/>
    </source>
</evidence>
<feature type="compositionally biased region" description="Low complexity" evidence="1">
    <location>
        <begin position="86"/>
        <end position="105"/>
    </location>
</feature>
<reference evidence="2 3" key="1">
    <citation type="submission" date="2024-04" db="EMBL/GenBank/DDBJ databases">
        <title>Genome assembly C_amara_ONT_v2.</title>
        <authorList>
            <person name="Yant L."/>
            <person name="Moore C."/>
            <person name="Slenker M."/>
        </authorList>
    </citation>
    <scope>NUCLEOTIDE SEQUENCE [LARGE SCALE GENOMIC DNA]</scope>
    <source>
        <tissue evidence="2">Leaf</tissue>
    </source>
</reference>
<dbReference type="AlphaFoldDB" id="A0ABD1AKI2"/>
<evidence type="ECO:0000256" key="1">
    <source>
        <dbReference type="SAM" id="MobiDB-lite"/>
    </source>
</evidence>
<organism evidence="2 3">
    <name type="scientific">Cardamine amara subsp. amara</name>
    <dbReference type="NCBI Taxonomy" id="228776"/>
    <lineage>
        <taxon>Eukaryota</taxon>
        <taxon>Viridiplantae</taxon>
        <taxon>Streptophyta</taxon>
        <taxon>Embryophyta</taxon>
        <taxon>Tracheophyta</taxon>
        <taxon>Spermatophyta</taxon>
        <taxon>Magnoliopsida</taxon>
        <taxon>eudicotyledons</taxon>
        <taxon>Gunneridae</taxon>
        <taxon>Pentapetalae</taxon>
        <taxon>rosids</taxon>
        <taxon>malvids</taxon>
        <taxon>Brassicales</taxon>
        <taxon>Brassicaceae</taxon>
        <taxon>Cardamineae</taxon>
        <taxon>Cardamine</taxon>
    </lineage>
</organism>
<dbReference type="PANTHER" id="PTHR47481">
    <property type="match status" value="1"/>
</dbReference>
<feature type="compositionally biased region" description="Gly residues" evidence="1">
    <location>
        <begin position="106"/>
        <end position="115"/>
    </location>
</feature>
<comment type="caution">
    <text evidence="2">The sequence shown here is derived from an EMBL/GenBank/DDBJ whole genome shotgun (WGS) entry which is preliminary data.</text>
</comment>
<name>A0ABD1AKI2_CARAN</name>
<proteinExistence type="predicted"/>
<evidence type="ECO:0000313" key="2">
    <source>
        <dbReference type="EMBL" id="KAL1207267.1"/>
    </source>
</evidence>
<feature type="region of interest" description="Disordered" evidence="1">
    <location>
        <begin position="74"/>
        <end position="140"/>
    </location>
</feature>
<keyword evidence="3" id="KW-1185">Reference proteome</keyword>
<dbReference type="PANTHER" id="PTHR47481:SF41">
    <property type="entry name" value="COPIA-LIKE POLYPROTEIN_RETROTRANSPOSON"/>
    <property type="match status" value="1"/>
</dbReference>
<dbReference type="Proteomes" id="UP001558713">
    <property type="component" value="Unassembled WGS sequence"/>
</dbReference>
<dbReference type="Pfam" id="PF14223">
    <property type="entry name" value="Retrotran_gag_2"/>
    <property type="match status" value="1"/>
</dbReference>
<accession>A0ABD1AKI2</accession>
<feature type="compositionally biased region" description="Polar residues" evidence="1">
    <location>
        <begin position="75"/>
        <end position="85"/>
    </location>
</feature>